<feature type="region of interest" description="Disordered" evidence="1">
    <location>
        <begin position="305"/>
        <end position="343"/>
    </location>
</feature>
<dbReference type="Gene3D" id="3.40.50.300">
    <property type="entry name" value="P-loop containing nucleotide triphosphate hydrolases"/>
    <property type="match status" value="1"/>
</dbReference>
<dbReference type="PANTHER" id="PTHR24222">
    <property type="entry name" value="ABC TRANSPORTER B FAMILY"/>
    <property type="match status" value="1"/>
</dbReference>
<feature type="region of interest" description="Disordered" evidence="1">
    <location>
        <begin position="145"/>
        <end position="167"/>
    </location>
</feature>
<dbReference type="SUPFAM" id="SSF52540">
    <property type="entry name" value="P-loop containing nucleoside triphosphate hydrolases"/>
    <property type="match status" value="1"/>
</dbReference>
<dbReference type="GO" id="GO:0005886">
    <property type="term" value="C:plasma membrane"/>
    <property type="evidence" value="ECO:0007669"/>
    <property type="project" value="TreeGrafter"/>
</dbReference>
<dbReference type="AlphaFoldDB" id="A0A8H5M9W7"/>
<dbReference type="OrthoDB" id="3060725at2759"/>
<evidence type="ECO:0000256" key="1">
    <source>
        <dbReference type="SAM" id="MobiDB-lite"/>
    </source>
</evidence>
<dbReference type="InterPro" id="IPR027417">
    <property type="entry name" value="P-loop_NTPase"/>
</dbReference>
<dbReference type="PANTHER" id="PTHR24222:SF76">
    <property type="entry name" value="MYCOBACTIN IMPORT ATP-BINDING_PERMEASE PROTEIN IRTB"/>
    <property type="match status" value="1"/>
</dbReference>
<evidence type="ECO:0000313" key="2">
    <source>
        <dbReference type="EMBL" id="KAF5386243.1"/>
    </source>
</evidence>
<accession>A0A8H5M9W7</accession>
<name>A0A8H5M9W7_9AGAR</name>
<feature type="compositionally biased region" description="Basic and acidic residues" evidence="1">
    <location>
        <begin position="306"/>
        <end position="339"/>
    </location>
</feature>
<dbReference type="EMBL" id="JAACJP010000003">
    <property type="protein sequence ID" value="KAF5386243.1"/>
    <property type="molecule type" value="Genomic_DNA"/>
</dbReference>
<comment type="caution">
    <text evidence="2">The sequence shown here is derived from an EMBL/GenBank/DDBJ whole genome shotgun (WGS) entry which is preliminary data.</text>
</comment>
<reference evidence="2 3" key="1">
    <citation type="journal article" date="2020" name="ISME J.">
        <title>Uncovering the hidden diversity of litter-decomposition mechanisms in mushroom-forming fungi.</title>
        <authorList>
            <person name="Floudas D."/>
            <person name="Bentzer J."/>
            <person name="Ahren D."/>
            <person name="Johansson T."/>
            <person name="Persson P."/>
            <person name="Tunlid A."/>
        </authorList>
    </citation>
    <scope>NUCLEOTIDE SEQUENCE [LARGE SCALE GENOMIC DNA]</scope>
    <source>
        <strain evidence="2 3">CBS 661.87</strain>
    </source>
</reference>
<gene>
    <name evidence="2" type="ORF">D9615_002652</name>
</gene>
<dbReference type="Proteomes" id="UP000565441">
    <property type="component" value="Unassembled WGS sequence"/>
</dbReference>
<dbReference type="InterPro" id="IPR039421">
    <property type="entry name" value="Type_1_exporter"/>
</dbReference>
<organism evidence="2 3">
    <name type="scientific">Tricholomella constricta</name>
    <dbReference type="NCBI Taxonomy" id="117010"/>
    <lineage>
        <taxon>Eukaryota</taxon>
        <taxon>Fungi</taxon>
        <taxon>Dikarya</taxon>
        <taxon>Basidiomycota</taxon>
        <taxon>Agaricomycotina</taxon>
        <taxon>Agaricomycetes</taxon>
        <taxon>Agaricomycetidae</taxon>
        <taxon>Agaricales</taxon>
        <taxon>Tricholomatineae</taxon>
        <taxon>Lyophyllaceae</taxon>
        <taxon>Tricholomella</taxon>
    </lineage>
</organism>
<protein>
    <submittedName>
        <fullName evidence="2">Uncharacterized protein</fullName>
    </submittedName>
</protein>
<dbReference type="GO" id="GO:0042626">
    <property type="term" value="F:ATPase-coupled transmembrane transporter activity"/>
    <property type="evidence" value="ECO:0007669"/>
    <property type="project" value="TreeGrafter"/>
</dbReference>
<evidence type="ECO:0000313" key="3">
    <source>
        <dbReference type="Proteomes" id="UP000565441"/>
    </source>
</evidence>
<keyword evidence="3" id="KW-1185">Reference proteome</keyword>
<proteinExistence type="predicted"/>
<feature type="compositionally biased region" description="Basic and acidic residues" evidence="1">
    <location>
        <begin position="145"/>
        <end position="157"/>
    </location>
</feature>
<sequence length="562" mass="62629">MSCNLHPAVMPLTSSAFESRVEHGLYDIVADQIIDMGKKSLAGADYNIDFARMVEPYSGNYLYKAKCNNSEFRVVVFGQICLPDAGTILSAKGNHYGKWSCGKFLGVTDDSKVKDVLVLGVPSLAPELLSVLFYNQIGTLNDIRESDEKEEAEEKQPKNNVEPVGHKDTGKYYGGPYFKHVYNKLVQHAVRDIENKLIPPWKNYDALRPGTFVLANCTLHCFMMKEGTKVRKVYQINTHSLRVLGISDSEVYIPARPTIPVAPEMHSETKVASSSASSSGDAFFSFSLSKKRKNDLAHTSSLTSRLRLDEESEKEKEKDLRNRSKDNDNEPVKRKEKEKGKGKKANIVSMTCGAIQASNVLLLDISLAKGTGSAKPPFALPDNTSIQLVEHFYDPLAGEIFLDDERITKLNVQEYRKQIMLVLQEPTLSAGTVRFNILLGAIKPECEVTQEGIKKVRIVKHMQAVDARQVEDTRIDSGGDFEDARHAVRKPGHSRCSKNADLWALQTSSDVELLRMLQDGREDMPKAIKMLQRALERVGVSQATAVMTTMEVENGDAEEWGL</sequence>